<evidence type="ECO:0000313" key="6">
    <source>
        <dbReference type="Proteomes" id="UP001596496"/>
    </source>
</evidence>
<feature type="domain" description="HTH tetR-type" evidence="4">
    <location>
        <begin position="12"/>
        <end position="72"/>
    </location>
</feature>
<proteinExistence type="predicted"/>
<evidence type="ECO:0000313" key="5">
    <source>
        <dbReference type="EMBL" id="MFC7380697.1"/>
    </source>
</evidence>
<dbReference type="Gene3D" id="1.10.10.60">
    <property type="entry name" value="Homeodomain-like"/>
    <property type="match status" value="1"/>
</dbReference>
<dbReference type="InterPro" id="IPR041678">
    <property type="entry name" value="TetR_C_16"/>
</dbReference>
<dbReference type="PRINTS" id="PR00455">
    <property type="entry name" value="HTHTETR"/>
</dbReference>
<comment type="caution">
    <text evidence="5">The sequence shown here is derived from an EMBL/GenBank/DDBJ whole genome shotgun (WGS) entry which is preliminary data.</text>
</comment>
<dbReference type="InterPro" id="IPR009057">
    <property type="entry name" value="Homeodomain-like_sf"/>
</dbReference>
<name>A0ABW2NV89_9ACTN</name>
<organism evidence="5 6">
    <name type="scientific">Sphaerisporangium rhizosphaerae</name>
    <dbReference type="NCBI Taxonomy" id="2269375"/>
    <lineage>
        <taxon>Bacteria</taxon>
        <taxon>Bacillati</taxon>
        <taxon>Actinomycetota</taxon>
        <taxon>Actinomycetes</taxon>
        <taxon>Streptosporangiales</taxon>
        <taxon>Streptosporangiaceae</taxon>
        <taxon>Sphaerisporangium</taxon>
    </lineage>
</organism>
<dbReference type="EMBL" id="JBHTCG010000001">
    <property type="protein sequence ID" value="MFC7380697.1"/>
    <property type="molecule type" value="Genomic_DNA"/>
</dbReference>
<sequence length="232" mass="24795">MDTPTSRAERRRRSEERILAAARTVFAERGFERATIRAIASMAGVDPALVMQYFGSKQELFDQAVRIPAIPPLDGALDELVEELLARIGMKIGPIPQASLAMMRSMLTHPEAAAGVRARLDEQVEQLGRAISAQDPELRAALMISTMLGVTIAHQLLDLTALREVSPARIAAIARPALMALTHPDASLDNTNSGAKRDANAGAASEASTGAPVRTPGATDHWDGHGEHPTDL</sequence>
<evidence type="ECO:0000259" key="4">
    <source>
        <dbReference type="PROSITE" id="PS50977"/>
    </source>
</evidence>
<feature type="region of interest" description="Disordered" evidence="3">
    <location>
        <begin position="185"/>
        <end position="232"/>
    </location>
</feature>
<dbReference type="PANTHER" id="PTHR30055">
    <property type="entry name" value="HTH-TYPE TRANSCRIPTIONAL REGULATOR RUTR"/>
    <property type="match status" value="1"/>
</dbReference>
<reference evidence="6" key="1">
    <citation type="journal article" date="2019" name="Int. J. Syst. Evol. Microbiol.">
        <title>The Global Catalogue of Microorganisms (GCM) 10K type strain sequencing project: providing services to taxonomists for standard genome sequencing and annotation.</title>
        <authorList>
            <consortium name="The Broad Institute Genomics Platform"/>
            <consortium name="The Broad Institute Genome Sequencing Center for Infectious Disease"/>
            <person name="Wu L."/>
            <person name="Ma J."/>
        </authorList>
    </citation>
    <scope>NUCLEOTIDE SEQUENCE [LARGE SCALE GENOMIC DNA]</scope>
    <source>
        <strain evidence="6">CECT 7649</strain>
    </source>
</reference>
<evidence type="ECO:0000256" key="2">
    <source>
        <dbReference type="PROSITE-ProRule" id="PRU00335"/>
    </source>
</evidence>
<dbReference type="SUPFAM" id="SSF48498">
    <property type="entry name" value="Tetracyclin repressor-like, C-terminal domain"/>
    <property type="match status" value="1"/>
</dbReference>
<dbReference type="PROSITE" id="PS50977">
    <property type="entry name" value="HTH_TETR_2"/>
    <property type="match status" value="1"/>
</dbReference>
<gene>
    <name evidence="5" type="ORF">ACFQSB_00685</name>
</gene>
<feature type="compositionally biased region" description="Basic and acidic residues" evidence="3">
    <location>
        <begin position="220"/>
        <end position="232"/>
    </location>
</feature>
<dbReference type="InterPro" id="IPR036271">
    <property type="entry name" value="Tet_transcr_reg_TetR-rel_C_sf"/>
</dbReference>
<dbReference type="InterPro" id="IPR001647">
    <property type="entry name" value="HTH_TetR"/>
</dbReference>
<keyword evidence="1 2" id="KW-0238">DNA-binding</keyword>
<dbReference type="Pfam" id="PF00440">
    <property type="entry name" value="TetR_N"/>
    <property type="match status" value="1"/>
</dbReference>
<dbReference type="Gene3D" id="1.10.357.10">
    <property type="entry name" value="Tetracycline Repressor, domain 2"/>
    <property type="match status" value="1"/>
</dbReference>
<dbReference type="Pfam" id="PF17920">
    <property type="entry name" value="TetR_C_16"/>
    <property type="match status" value="1"/>
</dbReference>
<dbReference type="SUPFAM" id="SSF46689">
    <property type="entry name" value="Homeodomain-like"/>
    <property type="match status" value="1"/>
</dbReference>
<accession>A0ABW2NV89</accession>
<dbReference type="InterPro" id="IPR050109">
    <property type="entry name" value="HTH-type_TetR-like_transc_reg"/>
</dbReference>
<dbReference type="Proteomes" id="UP001596496">
    <property type="component" value="Unassembled WGS sequence"/>
</dbReference>
<evidence type="ECO:0000256" key="1">
    <source>
        <dbReference type="ARBA" id="ARBA00023125"/>
    </source>
</evidence>
<keyword evidence="6" id="KW-1185">Reference proteome</keyword>
<evidence type="ECO:0000256" key="3">
    <source>
        <dbReference type="SAM" id="MobiDB-lite"/>
    </source>
</evidence>
<feature type="DNA-binding region" description="H-T-H motif" evidence="2">
    <location>
        <begin position="35"/>
        <end position="54"/>
    </location>
</feature>
<protein>
    <submittedName>
        <fullName evidence="5">TetR/AcrR family transcriptional regulator</fullName>
    </submittedName>
</protein>
<dbReference type="PANTHER" id="PTHR30055:SF235">
    <property type="entry name" value="TRANSCRIPTIONAL REGULATORY PROTEIN"/>
    <property type="match status" value="1"/>
</dbReference>
<dbReference type="RefSeq" id="WP_380824044.1">
    <property type="nucleotide sequence ID" value="NZ_JBHTCG010000001.1"/>
</dbReference>